<keyword evidence="2" id="KW-0812">Transmembrane</keyword>
<sequence>MYTLHCSLQTRTKRMFIQGSEENNPNNVWVLGLQLDNYVTDATPLRNGWGSGVVKNAAKMRSLFTEYILRPLVTNAEDEQHPPHAPADAGAAGPQQPQQLHAGAPGGGWLGQWAWLVGAGAAPPPVRQAAQRRQLMAALGVAAAAVAAVAVARQLRQRGA</sequence>
<keyword evidence="2" id="KW-1133">Transmembrane helix</keyword>
<evidence type="ECO:0000313" key="3">
    <source>
        <dbReference type="EMBL" id="KXZ47526.1"/>
    </source>
</evidence>
<proteinExistence type="predicted"/>
<evidence type="ECO:0000313" key="4">
    <source>
        <dbReference type="Proteomes" id="UP000075714"/>
    </source>
</evidence>
<name>A0A150GCF3_GONPE</name>
<reference evidence="4" key="1">
    <citation type="journal article" date="2016" name="Nat. Commun.">
        <title>The Gonium pectorale genome demonstrates co-option of cell cycle regulation during the evolution of multicellularity.</title>
        <authorList>
            <person name="Hanschen E.R."/>
            <person name="Marriage T.N."/>
            <person name="Ferris P.J."/>
            <person name="Hamaji T."/>
            <person name="Toyoda A."/>
            <person name="Fujiyama A."/>
            <person name="Neme R."/>
            <person name="Noguchi H."/>
            <person name="Minakuchi Y."/>
            <person name="Suzuki M."/>
            <person name="Kawai-Toyooka H."/>
            <person name="Smith D.R."/>
            <person name="Sparks H."/>
            <person name="Anderson J."/>
            <person name="Bakaric R."/>
            <person name="Luria V."/>
            <person name="Karger A."/>
            <person name="Kirschner M.W."/>
            <person name="Durand P.M."/>
            <person name="Michod R.E."/>
            <person name="Nozaki H."/>
            <person name="Olson B.J."/>
        </authorList>
    </citation>
    <scope>NUCLEOTIDE SEQUENCE [LARGE SCALE GENOMIC DNA]</scope>
    <source>
        <strain evidence="4">NIES-2863</strain>
    </source>
</reference>
<feature type="transmembrane region" description="Helical" evidence="2">
    <location>
        <begin position="135"/>
        <end position="152"/>
    </location>
</feature>
<dbReference type="AlphaFoldDB" id="A0A150GCF3"/>
<accession>A0A150GCF3</accession>
<gene>
    <name evidence="3" type="ORF">GPECTOR_34g685</name>
</gene>
<dbReference type="OrthoDB" id="529944at2759"/>
<keyword evidence="4" id="KW-1185">Reference proteome</keyword>
<keyword evidence="2" id="KW-0472">Membrane</keyword>
<feature type="region of interest" description="Disordered" evidence="1">
    <location>
        <begin position="78"/>
        <end position="104"/>
    </location>
</feature>
<dbReference type="EMBL" id="LSYV01000035">
    <property type="protein sequence ID" value="KXZ47526.1"/>
    <property type="molecule type" value="Genomic_DNA"/>
</dbReference>
<evidence type="ECO:0000256" key="2">
    <source>
        <dbReference type="SAM" id="Phobius"/>
    </source>
</evidence>
<comment type="caution">
    <text evidence="3">The sequence shown here is derived from an EMBL/GenBank/DDBJ whole genome shotgun (WGS) entry which is preliminary data.</text>
</comment>
<evidence type="ECO:0000256" key="1">
    <source>
        <dbReference type="SAM" id="MobiDB-lite"/>
    </source>
</evidence>
<dbReference type="Proteomes" id="UP000075714">
    <property type="component" value="Unassembled WGS sequence"/>
</dbReference>
<feature type="compositionally biased region" description="Low complexity" evidence="1">
    <location>
        <begin position="86"/>
        <end position="103"/>
    </location>
</feature>
<organism evidence="3 4">
    <name type="scientific">Gonium pectorale</name>
    <name type="common">Green alga</name>
    <dbReference type="NCBI Taxonomy" id="33097"/>
    <lineage>
        <taxon>Eukaryota</taxon>
        <taxon>Viridiplantae</taxon>
        <taxon>Chlorophyta</taxon>
        <taxon>core chlorophytes</taxon>
        <taxon>Chlorophyceae</taxon>
        <taxon>CS clade</taxon>
        <taxon>Chlamydomonadales</taxon>
        <taxon>Volvocaceae</taxon>
        <taxon>Gonium</taxon>
    </lineage>
</organism>
<protein>
    <submittedName>
        <fullName evidence="3">Uncharacterized protein</fullName>
    </submittedName>
</protein>